<keyword evidence="2 3" id="KW-0378">Hydrolase</keyword>
<comment type="similarity">
    <text evidence="1">Belongs to the peptidase S13 family.</text>
</comment>
<dbReference type="RefSeq" id="WP_047260202.1">
    <property type="nucleotide sequence ID" value="NZ_CP011546.1"/>
</dbReference>
<dbReference type="GO" id="GO:0006508">
    <property type="term" value="P:proteolysis"/>
    <property type="evidence" value="ECO:0007669"/>
    <property type="project" value="InterPro"/>
</dbReference>
<gene>
    <name evidence="3" type="ORF">CUTER_09565</name>
</gene>
<dbReference type="InterPro" id="IPR012338">
    <property type="entry name" value="Beta-lactam/transpept-like"/>
</dbReference>
<evidence type="ECO:0000313" key="4">
    <source>
        <dbReference type="Proteomes" id="UP000035548"/>
    </source>
</evidence>
<reference evidence="3 4" key="1">
    <citation type="journal article" date="2015" name="Genome Announc.">
        <title>Virulence Factor Genes Detected in the Complete Genome Sequence of Corynebacterium uterequi DSM 45634, Isolated from the Uterus of a Maiden Mare.</title>
        <authorList>
            <person name="Ruckert C."/>
            <person name="Kriete M."/>
            <person name="Jaenicke S."/>
            <person name="Winkler A."/>
            <person name="Tauch A."/>
        </authorList>
    </citation>
    <scope>NUCLEOTIDE SEQUENCE [LARGE SCALE GENOMIC DNA]</scope>
    <source>
        <strain evidence="3 4">DSM 45634</strain>
    </source>
</reference>
<dbReference type="GO" id="GO:0004185">
    <property type="term" value="F:serine-type carboxypeptidase activity"/>
    <property type="evidence" value="ECO:0007669"/>
    <property type="project" value="InterPro"/>
</dbReference>
<dbReference type="Proteomes" id="UP000035548">
    <property type="component" value="Chromosome"/>
</dbReference>
<keyword evidence="3" id="KW-0645">Protease</keyword>
<evidence type="ECO:0000256" key="1">
    <source>
        <dbReference type="ARBA" id="ARBA00006096"/>
    </source>
</evidence>
<evidence type="ECO:0000313" key="3">
    <source>
        <dbReference type="EMBL" id="AKK11881.1"/>
    </source>
</evidence>
<dbReference type="PANTHER" id="PTHR30023">
    <property type="entry name" value="D-ALANYL-D-ALANINE CARBOXYPEPTIDASE"/>
    <property type="match status" value="1"/>
</dbReference>
<dbReference type="KEGG" id="cut:CUTER_09565"/>
<accession>A0A0G3HEV0</accession>
<dbReference type="OrthoDB" id="56883at2"/>
<dbReference type="GO" id="GO:0000270">
    <property type="term" value="P:peptidoglycan metabolic process"/>
    <property type="evidence" value="ECO:0007669"/>
    <property type="project" value="TreeGrafter"/>
</dbReference>
<dbReference type="STRING" id="1072256.CUTER_09565"/>
<dbReference type="PANTHER" id="PTHR30023:SF0">
    <property type="entry name" value="PENICILLIN-SENSITIVE CARBOXYPEPTIDASE A"/>
    <property type="match status" value="1"/>
</dbReference>
<reference evidence="4" key="2">
    <citation type="submission" date="2015-05" db="EMBL/GenBank/DDBJ databases">
        <title>Complete genome sequence of Corynebacterium uterequi DSM 45634, isolated from the uterus of a maiden mare.</title>
        <authorList>
            <person name="Ruckert C."/>
            <person name="Albersmeier A."/>
            <person name="Winkler A."/>
            <person name="Tauch A."/>
        </authorList>
    </citation>
    <scope>NUCLEOTIDE SEQUENCE [LARGE SCALE GENOMIC DNA]</scope>
    <source>
        <strain evidence="4">DSM 45634</strain>
    </source>
</reference>
<proteinExistence type="inferred from homology"/>
<dbReference type="AlphaFoldDB" id="A0A0G3HEV0"/>
<dbReference type="InterPro" id="IPR000667">
    <property type="entry name" value="Peptidase_S13"/>
</dbReference>
<evidence type="ECO:0000256" key="2">
    <source>
        <dbReference type="ARBA" id="ARBA00022801"/>
    </source>
</evidence>
<sequence>MKAGKKIVAGASAVLAVAVAGVAAVGVYAQARYGNLSHAAPYVVAMPETVAMPSGFGTTQVDRAMLAQRLSELAAAPALGDLHGVVVDAGTGDVIWQQQSDQPLTPASATKLLTAAAAILTLDPTSTVTTDVVRGDVAGSVVIKAAGDVWLDDAQLDALAAEVAEATGNEPIDTVLIDTSVWQGPEQLEGWDPGNVDGGYVAPLQPAMMNGGRLGAATGDVPRSHTPALDVAQALATRLGAVNVGTGPAPAGAEVLGTTESEPLAIRMQDMLRWSDNVAAEAIGREVALARGAAPTGQGAADTTLAVLAEAGLPTASVTTYDSSGLSEGNLITPDLLAGIVTAATSGDELRPLVGMLPVAHGVGTLQDRYEQLPGRGYVRAKTGTLTGTNALVGTVIGESGQVYNFALLSNGSAIDAGRGALDVFASELRAW</sequence>
<dbReference type="EMBL" id="CP011546">
    <property type="protein sequence ID" value="AKK11881.1"/>
    <property type="molecule type" value="Genomic_DNA"/>
</dbReference>
<dbReference type="PRINTS" id="PR00922">
    <property type="entry name" value="DADACBPTASE3"/>
</dbReference>
<name>A0A0G3HEV0_9CORY</name>
<keyword evidence="4" id="KW-1185">Reference proteome</keyword>
<keyword evidence="3" id="KW-0121">Carboxypeptidase</keyword>
<protein>
    <submittedName>
        <fullName evidence="3">D-alanyl-D-alanine carboxypeptidase (Penicillin-binding protein 4)</fullName>
        <ecNumber evidence="3">3.4.21.-</ecNumber>
    </submittedName>
</protein>
<dbReference type="Pfam" id="PF02113">
    <property type="entry name" value="Peptidase_S13"/>
    <property type="match status" value="2"/>
</dbReference>
<organism evidence="3 4">
    <name type="scientific">Corynebacterium uterequi</name>
    <dbReference type="NCBI Taxonomy" id="1072256"/>
    <lineage>
        <taxon>Bacteria</taxon>
        <taxon>Bacillati</taxon>
        <taxon>Actinomycetota</taxon>
        <taxon>Actinomycetes</taxon>
        <taxon>Mycobacteriales</taxon>
        <taxon>Corynebacteriaceae</taxon>
        <taxon>Corynebacterium</taxon>
    </lineage>
</organism>
<dbReference type="Gene3D" id="3.40.710.10">
    <property type="entry name" value="DD-peptidase/beta-lactamase superfamily"/>
    <property type="match status" value="2"/>
</dbReference>
<dbReference type="EC" id="3.4.21.-" evidence="3"/>
<dbReference type="NCBIfam" id="TIGR00666">
    <property type="entry name" value="PBP4"/>
    <property type="match status" value="1"/>
</dbReference>
<dbReference type="SUPFAM" id="SSF56601">
    <property type="entry name" value="beta-lactamase/transpeptidase-like"/>
    <property type="match status" value="1"/>
</dbReference>
<dbReference type="PATRIC" id="fig|1072256.5.peg.1884"/>